<dbReference type="Gene3D" id="2.40.50.140">
    <property type="entry name" value="Nucleic acid-binding proteins"/>
    <property type="match status" value="1"/>
</dbReference>
<accession>A0A6C0AU41</accession>
<sequence length="177" mass="20428">MVKNTHGGSGTKGLARKHQRQHDSRLILPSNELEVIVCVTKMYGNGMCQVFDNENNEYIAHIRNKFRGKQKRHNMINVSTIVMVGLRDWEKPYKNCDIMEIYSDDQISQIKQNPSISINNVIAIRNNTLHGSSSVEEDAFEFTNEIVEEEDENLKESSVRMEEFTIKHTDEIDIDDI</sequence>
<proteinExistence type="predicted"/>
<dbReference type="PROSITE" id="PS50832">
    <property type="entry name" value="S1_IF1_TYPE"/>
    <property type="match status" value="1"/>
</dbReference>
<reference evidence="3" key="1">
    <citation type="journal article" date="2020" name="Nature">
        <title>Giant virus diversity and host interactions through global metagenomics.</title>
        <authorList>
            <person name="Schulz F."/>
            <person name="Roux S."/>
            <person name="Paez-Espino D."/>
            <person name="Jungbluth S."/>
            <person name="Walsh D.A."/>
            <person name="Denef V.J."/>
            <person name="McMahon K.D."/>
            <person name="Konstantinidis K.T."/>
            <person name="Eloe-Fadrosh E.A."/>
            <person name="Kyrpides N.C."/>
            <person name="Woyke T."/>
        </authorList>
    </citation>
    <scope>NUCLEOTIDE SEQUENCE</scope>
    <source>
        <strain evidence="3">GVMAG-S-ERX555943-30</strain>
    </source>
</reference>
<dbReference type="SUPFAM" id="SSF50249">
    <property type="entry name" value="Nucleic acid-binding proteins"/>
    <property type="match status" value="1"/>
</dbReference>
<organism evidence="3">
    <name type="scientific">viral metagenome</name>
    <dbReference type="NCBI Taxonomy" id="1070528"/>
    <lineage>
        <taxon>unclassified sequences</taxon>
        <taxon>metagenomes</taxon>
        <taxon>organismal metagenomes</taxon>
    </lineage>
</organism>
<evidence type="ECO:0000313" key="3">
    <source>
        <dbReference type="EMBL" id="QHS83076.1"/>
    </source>
</evidence>
<protein>
    <recommendedName>
        <fullName evidence="2">S1-like domain-containing protein</fullName>
    </recommendedName>
</protein>
<feature type="domain" description="S1-like" evidence="2">
    <location>
        <begin position="24"/>
        <end position="103"/>
    </location>
</feature>
<dbReference type="SMART" id="SM00652">
    <property type="entry name" value="eIF1a"/>
    <property type="match status" value="1"/>
</dbReference>
<dbReference type="GO" id="GO:0003723">
    <property type="term" value="F:RNA binding"/>
    <property type="evidence" value="ECO:0007669"/>
    <property type="project" value="InterPro"/>
</dbReference>
<dbReference type="AlphaFoldDB" id="A0A6C0AU41"/>
<dbReference type="InterPro" id="IPR001253">
    <property type="entry name" value="TIF_eIF-1A"/>
</dbReference>
<dbReference type="Pfam" id="PF01176">
    <property type="entry name" value="eIF-1a"/>
    <property type="match status" value="1"/>
</dbReference>
<dbReference type="PANTHER" id="PTHR21668">
    <property type="entry name" value="EIF-1A"/>
    <property type="match status" value="1"/>
</dbReference>
<dbReference type="InterPro" id="IPR012340">
    <property type="entry name" value="NA-bd_OB-fold"/>
</dbReference>
<evidence type="ECO:0000256" key="1">
    <source>
        <dbReference type="SAM" id="MobiDB-lite"/>
    </source>
</evidence>
<evidence type="ECO:0000259" key="2">
    <source>
        <dbReference type="PROSITE" id="PS50832"/>
    </source>
</evidence>
<dbReference type="GO" id="GO:0003743">
    <property type="term" value="F:translation initiation factor activity"/>
    <property type="evidence" value="ECO:0007669"/>
    <property type="project" value="InterPro"/>
</dbReference>
<feature type="region of interest" description="Disordered" evidence="1">
    <location>
        <begin position="1"/>
        <end position="23"/>
    </location>
</feature>
<dbReference type="InterPro" id="IPR006196">
    <property type="entry name" value="RNA-binding_domain_S1_IF1"/>
</dbReference>
<dbReference type="EMBL" id="MN738749">
    <property type="protein sequence ID" value="QHS83076.1"/>
    <property type="molecule type" value="Genomic_DNA"/>
</dbReference>
<name>A0A6C0AU41_9ZZZZ</name>